<reference evidence="6" key="1">
    <citation type="submission" date="2020-03" db="EMBL/GenBank/DDBJ databases">
        <title>Genome sequences of seven Enterobacteriaceae strains isolated from Canadian wastewater treatment facilities.</title>
        <authorList>
            <person name="Huang H."/>
            <person name="Chmara J.T."/>
            <person name="Duceppe M.-O."/>
        </authorList>
    </citation>
    <scope>NUCLEOTIDE SEQUENCE [LARGE SCALE GENOMIC DNA]</scope>
    <source>
        <strain evidence="6">Biosolid 3</strain>
    </source>
</reference>
<organism evidence="5 6">
    <name type="scientific">Serratia fonticola</name>
    <dbReference type="NCBI Taxonomy" id="47917"/>
    <lineage>
        <taxon>Bacteria</taxon>
        <taxon>Pseudomonadati</taxon>
        <taxon>Pseudomonadota</taxon>
        <taxon>Gammaproteobacteria</taxon>
        <taxon>Enterobacterales</taxon>
        <taxon>Yersiniaceae</taxon>
        <taxon>Serratia</taxon>
    </lineage>
</organism>
<gene>
    <name evidence="5" type="ORF">G9399_26315</name>
</gene>
<proteinExistence type="inferred from homology"/>
<dbReference type="Gene3D" id="3.90.220.20">
    <property type="entry name" value="DNA methylase specificity domains"/>
    <property type="match status" value="2"/>
</dbReference>
<dbReference type="InterPro" id="IPR000055">
    <property type="entry name" value="Restrct_endonuc_typeI_TRD"/>
</dbReference>
<dbReference type="GO" id="GO:0004519">
    <property type="term" value="F:endonuclease activity"/>
    <property type="evidence" value="ECO:0007669"/>
    <property type="project" value="UniProtKB-KW"/>
</dbReference>
<evidence type="ECO:0000313" key="5">
    <source>
        <dbReference type="EMBL" id="QXT42677.1"/>
    </source>
</evidence>
<accession>A0AAE7SU54</accession>
<dbReference type="InterPro" id="IPR044946">
    <property type="entry name" value="Restrct_endonuc_typeI_TRD_sf"/>
</dbReference>
<comment type="similarity">
    <text evidence="1">Belongs to the type-I restriction system S methylase family.</text>
</comment>
<evidence type="ECO:0000313" key="6">
    <source>
        <dbReference type="Proteomes" id="UP000503464"/>
    </source>
</evidence>
<dbReference type="EC" id="3.1.21.-" evidence="5"/>
<dbReference type="REBASE" id="401356">
    <property type="entry name" value="S.SfoB3ORF26310P"/>
</dbReference>
<dbReference type="GO" id="GO:0009307">
    <property type="term" value="P:DNA restriction-modification system"/>
    <property type="evidence" value="ECO:0007669"/>
    <property type="project" value="UniProtKB-KW"/>
</dbReference>
<dbReference type="Pfam" id="PF01420">
    <property type="entry name" value="Methylase_S"/>
    <property type="match status" value="1"/>
</dbReference>
<dbReference type="GO" id="GO:0003677">
    <property type="term" value="F:DNA binding"/>
    <property type="evidence" value="ECO:0007669"/>
    <property type="project" value="UniProtKB-KW"/>
</dbReference>
<evidence type="ECO:0000256" key="2">
    <source>
        <dbReference type="ARBA" id="ARBA00022747"/>
    </source>
</evidence>
<dbReference type="PANTHER" id="PTHR30408:SF13">
    <property type="entry name" value="TYPE I RESTRICTION ENZYME HINDI SPECIFICITY SUBUNIT"/>
    <property type="match status" value="1"/>
</dbReference>
<dbReference type="SUPFAM" id="SSF116734">
    <property type="entry name" value="DNA methylase specificity domain"/>
    <property type="match status" value="2"/>
</dbReference>
<dbReference type="GO" id="GO:0016787">
    <property type="term" value="F:hydrolase activity"/>
    <property type="evidence" value="ECO:0007669"/>
    <property type="project" value="UniProtKB-KW"/>
</dbReference>
<keyword evidence="2" id="KW-0680">Restriction system</keyword>
<dbReference type="PANTHER" id="PTHR30408">
    <property type="entry name" value="TYPE-1 RESTRICTION ENZYME ECOKI SPECIFICITY PROTEIN"/>
    <property type="match status" value="1"/>
</dbReference>
<dbReference type="RefSeq" id="WP_221035336.1">
    <property type="nucleotide sequence ID" value="NZ_CP054160.3"/>
</dbReference>
<keyword evidence="5" id="KW-0255">Endonuclease</keyword>
<keyword evidence="3" id="KW-0238">DNA-binding</keyword>
<dbReference type="Proteomes" id="UP000503464">
    <property type="component" value="Chromosome"/>
</dbReference>
<keyword evidence="5" id="KW-0540">Nuclease</keyword>
<protein>
    <submittedName>
        <fullName evidence="5">Restriction endonuclease subunit S</fullName>
        <ecNumber evidence="5">3.1.21.-</ecNumber>
    </submittedName>
</protein>
<dbReference type="InterPro" id="IPR052021">
    <property type="entry name" value="Type-I_RS_S_subunit"/>
</dbReference>
<dbReference type="AlphaFoldDB" id="A0AAE7SU54"/>
<evidence type="ECO:0000256" key="1">
    <source>
        <dbReference type="ARBA" id="ARBA00010923"/>
    </source>
</evidence>
<feature type="domain" description="Type I restriction modification DNA specificity" evidence="4">
    <location>
        <begin position="36"/>
        <end position="182"/>
    </location>
</feature>
<keyword evidence="5" id="KW-0378">Hydrolase</keyword>
<evidence type="ECO:0000256" key="3">
    <source>
        <dbReference type="ARBA" id="ARBA00023125"/>
    </source>
</evidence>
<name>A0AAE7SU54_SERFO</name>
<evidence type="ECO:0000259" key="4">
    <source>
        <dbReference type="Pfam" id="PF01420"/>
    </source>
</evidence>
<sequence length="473" mass="52611">MVFNEYSFKDLLIDIVDNRGRTCPIADIGIPLIATNCIKNTGLYPAYEKIRYVSDETYKNWFRGHPQPGDMIFVCKGSPGNICWVPDPVSFCIAQDMVAIRADITKIYPKYLFALLRSEMVQKQILNMHVGTLIPHFKKGDFTNLYLQVPADMDYQCKVGDVYFLFCEKIEYNHQINQTLEQIAQALFKSWFVDFEPVKAKIAALDAGGTLEDATLAAMTAISSKDATALVVFSHEQPEQYAELKATAELFPAAMQESELGEIPQGWEEELLGNVAAYLSRGISPKYLESGGLLVLNQKCIRDFRVDASKGRRHDPSQRKVDGREIQVGDVLINSTGVGTLGRVAQVHHLDEVTIVDSHVTVVRAGAKLTASYLGQYMGWKQPEIEAMGEGSTGQTELSKLKLAEKIILIPPKGILAKFDKLIYSINSKISANERDSQSLTQLRDTLLPKLLSGEITLPEAEAWAAQTEPQEA</sequence>
<dbReference type="EMBL" id="CP054160">
    <property type="protein sequence ID" value="QXT42677.1"/>
    <property type="molecule type" value="Genomic_DNA"/>
</dbReference>